<name>A0A9P4SDS4_9PEZI</name>
<organism evidence="2 3">
    <name type="scientific">Patellaria atrata CBS 101060</name>
    <dbReference type="NCBI Taxonomy" id="1346257"/>
    <lineage>
        <taxon>Eukaryota</taxon>
        <taxon>Fungi</taxon>
        <taxon>Dikarya</taxon>
        <taxon>Ascomycota</taxon>
        <taxon>Pezizomycotina</taxon>
        <taxon>Dothideomycetes</taxon>
        <taxon>Dothideomycetes incertae sedis</taxon>
        <taxon>Patellariales</taxon>
        <taxon>Patellariaceae</taxon>
        <taxon>Patellaria</taxon>
    </lineage>
</organism>
<dbReference type="OrthoDB" id="10037289at2759"/>
<feature type="compositionally biased region" description="Basic and acidic residues" evidence="1">
    <location>
        <begin position="22"/>
        <end position="31"/>
    </location>
</feature>
<sequence>MPQRTTKKKSDPQLGKPASRSNSKDASDRENTPSSETNSKSNGSSSASPIGLEFLTLGRPVWDLHREYDEERMEEMSEEELEKLDKEHNAAKEKVWRKKPEEAPDCIWIKRDVERVGMYFYNDTYGYGIDEVIKIHFKAFATEFKKASPSTGKLWSYIESFAWLFVHHVDELNGVWAHIDDGEGVSETAGIICLAILAMLNPLEKEKLVDAVPNVGVILAIYTEFLTGHADSLSCARTKDVEQYPAMIHKLADKLNIKITGPYDFTPELGFSKVADLKQAQLKLIEKPAAKDKFNFVKHWNEFARQRIGGFKIGPSNYDITKMTKKERIEASFDGKDPLEKMKKAGPIPSSGIY</sequence>
<dbReference type="Proteomes" id="UP000799429">
    <property type="component" value="Unassembled WGS sequence"/>
</dbReference>
<feature type="compositionally biased region" description="Low complexity" evidence="1">
    <location>
        <begin position="34"/>
        <end position="48"/>
    </location>
</feature>
<keyword evidence="3" id="KW-1185">Reference proteome</keyword>
<dbReference type="EMBL" id="MU006094">
    <property type="protein sequence ID" value="KAF2839915.1"/>
    <property type="molecule type" value="Genomic_DNA"/>
</dbReference>
<proteinExistence type="predicted"/>
<evidence type="ECO:0000313" key="2">
    <source>
        <dbReference type="EMBL" id="KAF2839915.1"/>
    </source>
</evidence>
<comment type="caution">
    <text evidence="2">The sequence shown here is derived from an EMBL/GenBank/DDBJ whole genome shotgun (WGS) entry which is preliminary data.</text>
</comment>
<gene>
    <name evidence="2" type="ORF">M501DRAFT_1015999</name>
</gene>
<evidence type="ECO:0000256" key="1">
    <source>
        <dbReference type="SAM" id="MobiDB-lite"/>
    </source>
</evidence>
<evidence type="ECO:0000313" key="3">
    <source>
        <dbReference type="Proteomes" id="UP000799429"/>
    </source>
</evidence>
<accession>A0A9P4SDS4</accession>
<reference evidence="2" key="1">
    <citation type="journal article" date="2020" name="Stud. Mycol.">
        <title>101 Dothideomycetes genomes: a test case for predicting lifestyles and emergence of pathogens.</title>
        <authorList>
            <person name="Haridas S."/>
            <person name="Albert R."/>
            <person name="Binder M."/>
            <person name="Bloem J."/>
            <person name="Labutti K."/>
            <person name="Salamov A."/>
            <person name="Andreopoulos B."/>
            <person name="Baker S."/>
            <person name="Barry K."/>
            <person name="Bills G."/>
            <person name="Bluhm B."/>
            <person name="Cannon C."/>
            <person name="Castanera R."/>
            <person name="Culley D."/>
            <person name="Daum C."/>
            <person name="Ezra D."/>
            <person name="Gonzalez J."/>
            <person name="Henrissat B."/>
            <person name="Kuo A."/>
            <person name="Liang C."/>
            <person name="Lipzen A."/>
            <person name="Lutzoni F."/>
            <person name="Magnuson J."/>
            <person name="Mondo S."/>
            <person name="Nolan M."/>
            <person name="Ohm R."/>
            <person name="Pangilinan J."/>
            <person name="Park H.-J."/>
            <person name="Ramirez L."/>
            <person name="Alfaro M."/>
            <person name="Sun H."/>
            <person name="Tritt A."/>
            <person name="Yoshinaga Y."/>
            <person name="Zwiers L.-H."/>
            <person name="Turgeon B."/>
            <person name="Goodwin S."/>
            <person name="Spatafora J."/>
            <person name="Crous P."/>
            <person name="Grigoriev I."/>
        </authorList>
    </citation>
    <scope>NUCLEOTIDE SEQUENCE</scope>
    <source>
        <strain evidence="2">CBS 101060</strain>
    </source>
</reference>
<feature type="region of interest" description="Disordered" evidence="1">
    <location>
        <begin position="1"/>
        <end position="52"/>
    </location>
</feature>
<protein>
    <submittedName>
        <fullName evidence="2">Uncharacterized protein</fullName>
    </submittedName>
</protein>
<dbReference type="AlphaFoldDB" id="A0A9P4SDS4"/>